<proteinExistence type="inferred from homology"/>
<dbReference type="InterPro" id="IPR002347">
    <property type="entry name" value="SDR_fam"/>
</dbReference>
<evidence type="ECO:0000313" key="4">
    <source>
        <dbReference type="EMBL" id="MCX2977062.1"/>
    </source>
</evidence>
<evidence type="ECO:0000313" key="5">
    <source>
        <dbReference type="Proteomes" id="UP001143304"/>
    </source>
</evidence>
<keyword evidence="2" id="KW-0560">Oxidoreductase</keyword>
<dbReference type="PRINTS" id="PR00081">
    <property type="entry name" value="GDHRDH"/>
</dbReference>
<accession>A0ABT3T468</accession>
<dbReference type="InterPro" id="IPR036291">
    <property type="entry name" value="NAD(P)-bd_dom_sf"/>
</dbReference>
<dbReference type="PANTHER" id="PTHR44196:SF1">
    <property type="entry name" value="DEHYDROGENASE_REDUCTASE SDR FAMILY MEMBER 7B"/>
    <property type="match status" value="1"/>
</dbReference>
<evidence type="ECO:0000256" key="1">
    <source>
        <dbReference type="ARBA" id="ARBA00006484"/>
    </source>
</evidence>
<comment type="similarity">
    <text evidence="1">Belongs to the short-chain dehydrogenases/reductases (SDR) family.</text>
</comment>
<protein>
    <submittedName>
        <fullName evidence="4">SDR family oxidoreductase</fullName>
    </submittedName>
</protein>
<feature type="domain" description="Ketoreductase" evidence="3">
    <location>
        <begin position="6"/>
        <end position="181"/>
    </location>
</feature>
<organism evidence="4 5">
    <name type="scientific">Candidatus Marimicrobium litorale</name>
    <dbReference type="NCBI Taxonomy" id="2518991"/>
    <lineage>
        <taxon>Bacteria</taxon>
        <taxon>Pseudomonadati</taxon>
        <taxon>Pseudomonadota</taxon>
        <taxon>Gammaproteobacteria</taxon>
        <taxon>Cellvibrionales</taxon>
        <taxon>Halieaceae</taxon>
        <taxon>Marimicrobium</taxon>
    </lineage>
</organism>
<dbReference type="Pfam" id="PF00106">
    <property type="entry name" value="adh_short"/>
    <property type="match status" value="1"/>
</dbReference>
<dbReference type="Proteomes" id="UP001143304">
    <property type="component" value="Unassembled WGS sequence"/>
</dbReference>
<gene>
    <name evidence="4" type="ORF">EYC82_06810</name>
</gene>
<dbReference type="SUPFAM" id="SSF51735">
    <property type="entry name" value="NAD(P)-binding Rossmann-fold domains"/>
    <property type="match status" value="1"/>
</dbReference>
<reference evidence="4" key="1">
    <citation type="submission" date="2019-02" db="EMBL/GenBank/DDBJ databases">
        <authorList>
            <person name="Li S.-H."/>
        </authorList>
    </citation>
    <scope>NUCLEOTIDE SEQUENCE</scope>
    <source>
        <strain evidence="4">IMCC11814</strain>
    </source>
</reference>
<dbReference type="PANTHER" id="PTHR44196">
    <property type="entry name" value="DEHYDROGENASE/REDUCTASE SDR FAMILY MEMBER 7B"/>
    <property type="match status" value="1"/>
</dbReference>
<dbReference type="SMART" id="SM00822">
    <property type="entry name" value="PKS_KR"/>
    <property type="match status" value="1"/>
</dbReference>
<name>A0ABT3T468_9GAMM</name>
<sequence>MAFKGKVALITGGGSGMGRTAAQLLAKQGASVAILDVNEEGMKETAESSATIHPFVVDVTDTDAVHALVEQVERDLGPLDRIANAAAIMPFGKLLEQDPKVQLKLMQINYGGLVNVATAALPAMIQRGKGDFISFSSMSGVIPGLMMGGYCATKAAVQMYTEILYHENINSGIRFVCACPPPVSTPLWKQAEATVMPKLIEGGETLTPEQVLEDIEQCLEHGEFLSMPGKGTKFGYKMRRFLPGQIWKHTHKVEGF</sequence>
<comment type="caution">
    <text evidence="4">The sequence shown here is derived from an EMBL/GenBank/DDBJ whole genome shotgun (WGS) entry which is preliminary data.</text>
</comment>
<evidence type="ECO:0000259" key="3">
    <source>
        <dbReference type="SMART" id="SM00822"/>
    </source>
</evidence>
<evidence type="ECO:0000256" key="2">
    <source>
        <dbReference type="ARBA" id="ARBA00023002"/>
    </source>
</evidence>
<dbReference type="InterPro" id="IPR057326">
    <property type="entry name" value="KR_dom"/>
</dbReference>
<dbReference type="CDD" id="cd05233">
    <property type="entry name" value="SDR_c"/>
    <property type="match status" value="1"/>
</dbReference>
<keyword evidence="5" id="KW-1185">Reference proteome</keyword>
<dbReference type="Gene3D" id="3.40.50.720">
    <property type="entry name" value="NAD(P)-binding Rossmann-like Domain"/>
    <property type="match status" value="1"/>
</dbReference>
<dbReference type="RefSeq" id="WP_279248790.1">
    <property type="nucleotide sequence ID" value="NZ_SHNO01000001.1"/>
</dbReference>
<dbReference type="EMBL" id="SHNO01000001">
    <property type="protein sequence ID" value="MCX2977062.1"/>
    <property type="molecule type" value="Genomic_DNA"/>
</dbReference>